<gene>
    <name evidence="1" type="ORF">H1B27_39150</name>
</gene>
<protein>
    <submittedName>
        <fullName evidence="1">Uncharacterized protein</fullName>
    </submittedName>
</protein>
<sequence length="210" mass="23294">MMKWRPERRPVEGAGEHCKGLLVIDVLKLIDEIAKLAFAVGKRNALDQAPQEEFGSKPEMLLEFRTGPDRNFRDTQFRGRRANLVATLRRDTAAAHELEGVRFAGHGVHRCGHILLRLRLGQAAAIDALNDSALVRLVVERTCADDVTPLVASRLAEPSEIRPAIAKVIGEHEAFELGAAEILEVNRPDSSSYRHLPASWLPELRSGLMI</sequence>
<dbReference type="Proteomes" id="UP001194539">
    <property type="component" value="Unassembled WGS sequence"/>
</dbReference>
<dbReference type="EMBL" id="JACEGD010000080">
    <property type="protein sequence ID" value="MBH5392221.1"/>
    <property type="molecule type" value="Genomic_DNA"/>
</dbReference>
<keyword evidence="2" id="KW-1185">Reference proteome</keyword>
<accession>A0ABS0PFZ6</accession>
<comment type="caution">
    <text evidence="1">The sequence shown here is derived from an EMBL/GenBank/DDBJ whole genome shotgun (WGS) entry which is preliminary data.</text>
</comment>
<proteinExistence type="predicted"/>
<evidence type="ECO:0000313" key="2">
    <source>
        <dbReference type="Proteomes" id="UP001194539"/>
    </source>
</evidence>
<name>A0ABS0PFZ6_9BRAD</name>
<reference evidence="1 2" key="1">
    <citation type="submission" date="2020-07" db="EMBL/GenBank/DDBJ databases">
        <title>Bradyrhizobium diversity isolated from nodules of indigenous legumes of Western Australia.</title>
        <authorList>
            <person name="Klepa M.S."/>
        </authorList>
    </citation>
    <scope>NUCLEOTIDE SEQUENCE [LARGE SCALE GENOMIC DNA]</scope>
    <source>
        <strain evidence="1 2">CNPSo 4019</strain>
    </source>
</reference>
<evidence type="ECO:0000313" key="1">
    <source>
        <dbReference type="EMBL" id="MBH5392221.1"/>
    </source>
</evidence>
<organism evidence="1 2">
    <name type="scientific">Bradyrhizobium diversitatis</name>
    <dbReference type="NCBI Taxonomy" id="2755406"/>
    <lineage>
        <taxon>Bacteria</taxon>
        <taxon>Pseudomonadati</taxon>
        <taxon>Pseudomonadota</taxon>
        <taxon>Alphaproteobacteria</taxon>
        <taxon>Hyphomicrobiales</taxon>
        <taxon>Nitrobacteraceae</taxon>
        <taxon>Bradyrhizobium</taxon>
    </lineage>
</organism>